<comment type="caution">
    <text evidence="1">The sequence shown here is derived from an EMBL/GenBank/DDBJ whole genome shotgun (WGS) entry which is preliminary data.</text>
</comment>
<evidence type="ECO:0000313" key="1">
    <source>
        <dbReference type="EMBL" id="KOO26532.1"/>
    </source>
</evidence>
<name>A0A0M0JJN9_9EUKA</name>
<protein>
    <submittedName>
        <fullName evidence="1">Uncharacterized protein</fullName>
    </submittedName>
</protein>
<gene>
    <name evidence="1" type="ORF">Ctob_010815</name>
</gene>
<proteinExistence type="predicted"/>
<dbReference type="Proteomes" id="UP000037460">
    <property type="component" value="Unassembled WGS sequence"/>
</dbReference>
<organism evidence="1 2">
    <name type="scientific">Chrysochromulina tobinii</name>
    <dbReference type="NCBI Taxonomy" id="1460289"/>
    <lineage>
        <taxon>Eukaryota</taxon>
        <taxon>Haptista</taxon>
        <taxon>Haptophyta</taxon>
        <taxon>Prymnesiophyceae</taxon>
        <taxon>Prymnesiales</taxon>
        <taxon>Chrysochromulinaceae</taxon>
        <taxon>Chrysochromulina</taxon>
    </lineage>
</organism>
<sequence>MIRRLVWLDTEGTIQRIARTQPWRSGELLQENLRHLGRRSPLLQWHMEHNVVPSHAGLGILVAPYRAPPRAAGPSALATESAHRKCMELKRALYEIVPAFFALVREASRRDPRVTWRIYGRLARAGTAFGSWNAGRWLRFSPERQYTAMNIFLRHLVSIVAQCQRILECTAEDDECMLDAAHEFRE</sequence>
<keyword evidence="2" id="KW-1185">Reference proteome</keyword>
<accession>A0A0M0JJN9</accession>
<reference evidence="2" key="1">
    <citation type="journal article" date="2015" name="PLoS Genet.">
        <title>Genome Sequence and Transcriptome Analyses of Chrysochromulina tobin: Metabolic Tools for Enhanced Algal Fitness in the Prominent Order Prymnesiales (Haptophyceae).</title>
        <authorList>
            <person name="Hovde B.T."/>
            <person name="Deodato C.R."/>
            <person name="Hunsperger H.M."/>
            <person name="Ryken S.A."/>
            <person name="Yost W."/>
            <person name="Jha R.K."/>
            <person name="Patterson J."/>
            <person name="Monnat R.J. Jr."/>
            <person name="Barlow S.B."/>
            <person name="Starkenburg S.R."/>
            <person name="Cattolico R.A."/>
        </authorList>
    </citation>
    <scope>NUCLEOTIDE SEQUENCE</scope>
    <source>
        <strain evidence="2">CCMP291</strain>
    </source>
</reference>
<dbReference type="EMBL" id="JWZX01002839">
    <property type="protein sequence ID" value="KOO26532.1"/>
    <property type="molecule type" value="Genomic_DNA"/>
</dbReference>
<dbReference type="AlphaFoldDB" id="A0A0M0JJN9"/>
<evidence type="ECO:0000313" key="2">
    <source>
        <dbReference type="Proteomes" id="UP000037460"/>
    </source>
</evidence>